<dbReference type="Proteomes" id="UP000010478">
    <property type="component" value="Chromosome"/>
</dbReference>
<dbReference type="KEGG" id="oni:Osc7112_5858"/>
<proteinExistence type="predicted"/>
<sequence>MLRSVADTHAVIWYIFADSRLSVTKNFLIVQAPGFIPSQTQDGEIKNVYPRNLPPEFIRGVNASI</sequence>
<evidence type="ECO:0000313" key="2">
    <source>
        <dbReference type="Proteomes" id="UP000010478"/>
    </source>
</evidence>
<dbReference type="AlphaFoldDB" id="K9VS95"/>
<reference evidence="1 2" key="1">
    <citation type="submission" date="2012-05" db="EMBL/GenBank/DDBJ databases">
        <title>Finished chromosome of genome of Oscillatoria sp. PCC 7112.</title>
        <authorList>
            <consortium name="US DOE Joint Genome Institute"/>
            <person name="Gugger M."/>
            <person name="Coursin T."/>
            <person name="Rippka R."/>
            <person name="Tandeau De Marsac N."/>
            <person name="Huntemann M."/>
            <person name="Wei C.-L."/>
            <person name="Han J."/>
            <person name="Detter J.C."/>
            <person name="Han C."/>
            <person name="Tapia R."/>
            <person name="Davenport K."/>
            <person name="Daligault H."/>
            <person name="Erkkila T."/>
            <person name="Gu W."/>
            <person name="Munk A.C.C."/>
            <person name="Teshima H."/>
            <person name="Xu Y."/>
            <person name="Chain P."/>
            <person name="Chen A."/>
            <person name="Krypides N."/>
            <person name="Mavromatis K."/>
            <person name="Markowitz V."/>
            <person name="Szeto E."/>
            <person name="Ivanova N."/>
            <person name="Mikhailova N."/>
            <person name="Ovchinnikova G."/>
            <person name="Pagani I."/>
            <person name="Pati A."/>
            <person name="Goodwin L."/>
            <person name="Peters L."/>
            <person name="Pitluck S."/>
            <person name="Woyke T."/>
            <person name="Kerfeld C."/>
        </authorList>
    </citation>
    <scope>NUCLEOTIDE SEQUENCE [LARGE SCALE GENOMIC DNA]</scope>
    <source>
        <strain evidence="1 2">PCC 7112</strain>
    </source>
</reference>
<dbReference type="HOGENOM" id="CLU_2845590_0_0_3"/>
<protein>
    <submittedName>
        <fullName evidence="1">Uncharacterized protein</fullName>
    </submittedName>
</protein>
<dbReference type="EMBL" id="CP003614">
    <property type="protein sequence ID" value="AFZ10065.1"/>
    <property type="molecule type" value="Genomic_DNA"/>
</dbReference>
<name>K9VS95_9CYAN</name>
<keyword evidence="2" id="KW-1185">Reference proteome</keyword>
<evidence type="ECO:0000313" key="1">
    <source>
        <dbReference type="EMBL" id="AFZ10065.1"/>
    </source>
</evidence>
<gene>
    <name evidence="1" type="ORF">Osc7112_5858</name>
</gene>
<accession>K9VS95</accession>
<organism evidence="1 2">
    <name type="scientific">Phormidium nigroviride PCC 7112</name>
    <dbReference type="NCBI Taxonomy" id="179408"/>
    <lineage>
        <taxon>Bacteria</taxon>
        <taxon>Bacillati</taxon>
        <taxon>Cyanobacteriota</taxon>
        <taxon>Cyanophyceae</taxon>
        <taxon>Oscillatoriophycideae</taxon>
        <taxon>Oscillatoriales</taxon>
        <taxon>Oscillatoriaceae</taxon>
        <taxon>Phormidium</taxon>
    </lineage>
</organism>
<dbReference type="STRING" id="179408.Osc7112_5858"/>